<evidence type="ECO:0000313" key="2">
    <source>
        <dbReference type="Proteomes" id="UP000092578"/>
    </source>
</evidence>
<comment type="caution">
    <text evidence="1">The sequence shown here is derived from an EMBL/GenBank/DDBJ whole genome shotgun (WGS) entry which is preliminary data.</text>
</comment>
<dbReference type="PANTHER" id="PTHR38588:SF1">
    <property type="entry name" value="BLL0334 PROTEIN"/>
    <property type="match status" value="1"/>
</dbReference>
<organism evidence="1 2">
    <name type="scientific">Pseudobacillus wudalianchiensis</name>
    <dbReference type="NCBI Taxonomy" id="1743143"/>
    <lineage>
        <taxon>Bacteria</taxon>
        <taxon>Bacillati</taxon>
        <taxon>Bacillota</taxon>
        <taxon>Bacilli</taxon>
        <taxon>Bacillales</taxon>
        <taxon>Bacillaceae</taxon>
        <taxon>Pseudobacillus</taxon>
    </lineage>
</organism>
<proteinExistence type="predicted"/>
<dbReference type="InterPro" id="IPR023393">
    <property type="entry name" value="START-like_dom_sf"/>
</dbReference>
<dbReference type="Gene3D" id="3.30.530.20">
    <property type="match status" value="1"/>
</dbReference>
<dbReference type="Proteomes" id="UP000092578">
    <property type="component" value="Unassembled WGS sequence"/>
</dbReference>
<gene>
    <name evidence="1" type="ORF">A8F95_04525</name>
</gene>
<dbReference type="Pfam" id="PF06240">
    <property type="entry name" value="COXG"/>
    <property type="match status" value="1"/>
</dbReference>
<reference evidence="2" key="1">
    <citation type="submission" date="2016-05" db="EMBL/GenBank/DDBJ databases">
        <authorList>
            <person name="Liu B."/>
            <person name="Wang J."/>
            <person name="Zhu Y."/>
            <person name="Liu G."/>
            <person name="Chen Q."/>
            <person name="Chen Z."/>
            <person name="Lan J."/>
            <person name="Che J."/>
            <person name="Ge C."/>
            <person name="Shi H."/>
            <person name="Pan Z."/>
            <person name="Liu X."/>
        </authorList>
    </citation>
    <scope>NUCLEOTIDE SEQUENCE [LARGE SCALE GENOMIC DNA]</scope>
    <source>
        <strain evidence="2">FJAT-27215</strain>
    </source>
</reference>
<dbReference type="EMBL" id="MAYT01000012">
    <property type="protein sequence ID" value="OCA88718.1"/>
    <property type="molecule type" value="Genomic_DNA"/>
</dbReference>
<dbReference type="AlphaFoldDB" id="A0A1B9AYD8"/>
<evidence type="ECO:0000313" key="1">
    <source>
        <dbReference type="EMBL" id="OCA88718.1"/>
    </source>
</evidence>
<keyword evidence="2" id="KW-1185">Reference proteome</keyword>
<name>A0A1B9AYD8_9BACI</name>
<dbReference type="CDD" id="cd05018">
    <property type="entry name" value="CoxG"/>
    <property type="match status" value="1"/>
</dbReference>
<sequence>MNIESSHTFKGVSRELLWKTLQNKEALRRSLPGCQSFEEVEDNVFNAELGINIGPVKGAFTGVVRQVDINEPESYRLLLEGKGKPGEIDADAQMSLEETDEGTILTCRADVKVTGVLAAVGQRVMGGVAKVILGQFFKDIQKETKEMAKL</sequence>
<dbReference type="InterPro" id="IPR010419">
    <property type="entry name" value="CO_DH_gsu"/>
</dbReference>
<accession>A0A1B9AYD8</accession>
<protein>
    <submittedName>
        <fullName evidence="1">Carbon monoxide dehydrogenase</fullName>
    </submittedName>
</protein>
<dbReference type="PANTHER" id="PTHR38588">
    <property type="entry name" value="BLL0334 PROTEIN"/>
    <property type="match status" value="1"/>
</dbReference>
<dbReference type="SUPFAM" id="SSF55961">
    <property type="entry name" value="Bet v1-like"/>
    <property type="match status" value="1"/>
</dbReference>